<comment type="caution">
    <text evidence="1">The sequence shown here is derived from an EMBL/GenBank/DDBJ whole genome shotgun (WGS) entry which is preliminary data.</text>
</comment>
<proteinExistence type="predicted"/>
<dbReference type="OMA" id="WINFLTH"/>
<organism evidence="1 2">
    <name type="scientific">Trametes pubescens</name>
    <name type="common">White-rot fungus</name>
    <dbReference type="NCBI Taxonomy" id="154538"/>
    <lineage>
        <taxon>Eukaryota</taxon>
        <taxon>Fungi</taxon>
        <taxon>Dikarya</taxon>
        <taxon>Basidiomycota</taxon>
        <taxon>Agaricomycotina</taxon>
        <taxon>Agaricomycetes</taxon>
        <taxon>Polyporales</taxon>
        <taxon>Polyporaceae</taxon>
        <taxon>Trametes</taxon>
    </lineage>
</organism>
<dbReference type="OrthoDB" id="2758445at2759"/>
<name>A0A1M2V2D9_TRAPU</name>
<accession>A0A1M2V2D9</accession>
<evidence type="ECO:0008006" key="3">
    <source>
        <dbReference type="Google" id="ProtNLM"/>
    </source>
</evidence>
<dbReference type="AlphaFoldDB" id="A0A1M2V2D9"/>
<gene>
    <name evidence="1" type="ORF">TRAPUB_7809</name>
</gene>
<evidence type="ECO:0000313" key="1">
    <source>
        <dbReference type="EMBL" id="OJT01753.1"/>
    </source>
</evidence>
<sequence length="483" mass="54297">MASWSPCRLYDDILLHILHFASKDVVCILMQTCRMFHERGAKYLLQDGLSLATNKQILSFMLFVGSDSDRERARILHLRKLTLSRRPLLIDVSESDLVLSPEAVGMLLHGLFTAIASFGCLEILTIYDSEEVLSLHPALAEVIAALPTITQLNISFAGVRTVRMLKALRSTLFSADIRLGFKALHNESELSIEDKNPMWLLHGSQDTLRQLSTTSPGSAPDNPQYPLVTVLNLTYTEIPRTQHYVRAFPHLRIITTDDYFGWDSGEDFDMWRALNQNEQDRLGTWPSLDSYCGTVTNLYLLGLRCPVGTMELDHEGQMFSPTMLHAVLGDARPRQLQLRVCGGHSLVDPAFLETFAHPGVQALERFELFVDLQKGDREMVIFAALDPVVLALRIVAPLKHLVGFRLCLDYTWINFLTHRAEAVEGPPLEPAEEALVGWDIDDFAHRMQQKLSASTNLRSIIVSLQGHRTRSPETVTVGDIVSR</sequence>
<dbReference type="Proteomes" id="UP000184267">
    <property type="component" value="Unassembled WGS sequence"/>
</dbReference>
<protein>
    <recommendedName>
        <fullName evidence="3">F-box domain-containing protein</fullName>
    </recommendedName>
</protein>
<keyword evidence="2" id="KW-1185">Reference proteome</keyword>
<evidence type="ECO:0000313" key="2">
    <source>
        <dbReference type="Proteomes" id="UP000184267"/>
    </source>
</evidence>
<reference evidence="1 2" key="1">
    <citation type="submission" date="2016-10" db="EMBL/GenBank/DDBJ databases">
        <title>Genome sequence of the basidiomycete white-rot fungus Trametes pubescens.</title>
        <authorList>
            <person name="Makela M.R."/>
            <person name="Granchi Z."/>
            <person name="Peng M."/>
            <person name="De Vries R.P."/>
            <person name="Grigoriev I."/>
            <person name="Riley R."/>
            <person name="Hilden K."/>
        </authorList>
    </citation>
    <scope>NUCLEOTIDE SEQUENCE [LARGE SCALE GENOMIC DNA]</scope>
    <source>
        <strain evidence="1 2">FBCC735</strain>
    </source>
</reference>
<dbReference type="EMBL" id="MNAD01001723">
    <property type="protein sequence ID" value="OJT01753.1"/>
    <property type="molecule type" value="Genomic_DNA"/>
</dbReference>